<accession>A0ABS1KSK4</accession>
<keyword evidence="3" id="KW-1185">Reference proteome</keyword>
<dbReference type="Pfam" id="PF01755">
    <property type="entry name" value="Glyco_transf_25"/>
    <property type="match status" value="1"/>
</dbReference>
<dbReference type="CDD" id="cd06532">
    <property type="entry name" value="Glyco_transf_25"/>
    <property type="match status" value="1"/>
</dbReference>
<feature type="domain" description="Glycosyl transferase family 25" evidence="1">
    <location>
        <begin position="2"/>
        <end position="179"/>
    </location>
</feature>
<dbReference type="RefSeq" id="WP_202010679.1">
    <property type="nucleotide sequence ID" value="NZ_JAERRB010000004.1"/>
</dbReference>
<evidence type="ECO:0000313" key="3">
    <source>
        <dbReference type="Proteomes" id="UP000613030"/>
    </source>
</evidence>
<evidence type="ECO:0000259" key="1">
    <source>
        <dbReference type="Pfam" id="PF01755"/>
    </source>
</evidence>
<evidence type="ECO:0000313" key="2">
    <source>
        <dbReference type="EMBL" id="MBL0742440.1"/>
    </source>
</evidence>
<protein>
    <submittedName>
        <fullName evidence="2">Glycosyltransferase family 25 protein</fullName>
    </submittedName>
</protein>
<dbReference type="InterPro" id="IPR002654">
    <property type="entry name" value="Glyco_trans_25"/>
</dbReference>
<dbReference type="EMBL" id="JAERRB010000004">
    <property type="protein sequence ID" value="MBL0742440.1"/>
    <property type="molecule type" value="Genomic_DNA"/>
</dbReference>
<gene>
    <name evidence="2" type="ORF">JI741_14530</name>
</gene>
<organism evidence="2 3">
    <name type="scientific">Chryseolinea lacunae</name>
    <dbReference type="NCBI Taxonomy" id="2801331"/>
    <lineage>
        <taxon>Bacteria</taxon>
        <taxon>Pseudomonadati</taxon>
        <taxon>Bacteroidota</taxon>
        <taxon>Cytophagia</taxon>
        <taxon>Cytophagales</taxon>
        <taxon>Fulvivirgaceae</taxon>
        <taxon>Chryseolinea</taxon>
    </lineage>
</organism>
<dbReference type="Proteomes" id="UP000613030">
    <property type="component" value="Unassembled WGS sequence"/>
</dbReference>
<proteinExistence type="predicted"/>
<reference evidence="2 3" key="1">
    <citation type="submission" date="2021-01" db="EMBL/GenBank/DDBJ databases">
        <title>Chryseolinea sp. Jin1 Genome sequencing and assembly.</title>
        <authorList>
            <person name="Kim I."/>
        </authorList>
    </citation>
    <scope>NUCLEOTIDE SEQUENCE [LARGE SCALE GENOMIC DNA]</scope>
    <source>
        <strain evidence="2 3">Jin1</strain>
    </source>
</reference>
<name>A0ABS1KSK4_9BACT</name>
<sequence>MHTFAISLARSTERRTYIEKHLASRKLAFDVIDAVDGKLLTASDLEKYCDMAEVTRLRWWLTDGAIGCALSHFHVYEKIIAQNLPYAFVVEDDAVLPHNIAGLLSDIATRIKPDEVILLYYVSFKACSLSTVNKDTVQGGELLYPMDMEQPITATAYVIGHEAAKGMVRNIVPIRVTADSWNHYFIQGAFSSFRCMYPMPVQTMHFKSSIDYMDKNSWKAKFAEWVDRHKVPPFFQLLRLLRKKRSDGMLNNVALVNLPSPVFEKK</sequence>
<comment type="caution">
    <text evidence="2">The sequence shown here is derived from an EMBL/GenBank/DDBJ whole genome shotgun (WGS) entry which is preliminary data.</text>
</comment>